<feature type="non-terminal residue" evidence="3">
    <location>
        <position position="1"/>
    </location>
</feature>
<dbReference type="EMBL" id="QNUK01000113">
    <property type="protein sequence ID" value="KAF5901411.1"/>
    <property type="molecule type" value="Genomic_DNA"/>
</dbReference>
<protein>
    <recommendedName>
        <fullName evidence="1">Glycine N-acyltransferase-like protein</fullName>
        <ecNumber evidence="1">2.3.1.-</ecNumber>
    </recommendedName>
</protein>
<accession>A0A8J4X4I9</accession>
<comment type="caution">
    <text evidence="3">The sequence shown here is derived from an EMBL/GenBank/DDBJ whole genome shotgun (WGS) entry which is preliminary data.</text>
</comment>
<gene>
    <name evidence="3" type="ORF">DAT39_008846</name>
</gene>
<dbReference type="EC" id="2.3.1.-" evidence="1"/>
<dbReference type="GO" id="GO:0047961">
    <property type="term" value="F:glycine N-acyltransferase activity"/>
    <property type="evidence" value="ECO:0007669"/>
    <property type="project" value="InterPro"/>
</dbReference>
<keyword evidence="1" id="KW-0808">Transferase</keyword>
<dbReference type="InterPro" id="IPR015938">
    <property type="entry name" value="Glycine_N-acyltransferase_N"/>
</dbReference>
<proteinExistence type="inferred from homology"/>
<dbReference type="Pfam" id="PF06021">
    <property type="entry name" value="Gly_acyl_tr_N"/>
    <property type="match status" value="1"/>
</dbReference>
<dbReference type="InterPro" id="IPR010313">
    <property type="entry name" value="Glycine_N-acyltransferase"/>
</dbReference>
<feature type="domain" description="Glycine N-acyltransferase N-terminal" evidence="2">
    <location>
        <begin position="16"/>
        <end position="150"/>
    </location>
</feature>
<dbReference type="PANTHER" id="PTHR15298">
    <property type="entry name" value="L-COA N-ACYLTRANSFERASE-RELATED"/>
    <property type="match status" value="1"/>
</dbReference>
<evidence type="ECO:0000256" key="1">
    <source>
        <dbReference type="RuleBase" id="RU368002"/>
    </source>
</evidence>
<evidence type="ECO:0000313" key="3">
    <source>
        <dbReference type="EMBL" id="KAF5901411.1"/>
    </source>
</evidence>
<comment type="similarity">
    <text evidence="1">Belongs to the glycine N-acyltransferase family.</text>
</comment>
<evidence type="ECO:0000313" key="4">
    <source>
        <dbReference type="Proteomes" id="UP000727407"/>
    </source>
</evidence>
<evidence type="ECO:0000259" key="2">
    <source>
        <dbReference type="Pfam" id="PF06021"/>
    </source>
</evidence>
<dbReference type="AlphaFoldDB" id="A0A8J4X4I9"/>
<dbReference type="OrthoDB" id="8924004at2759"/>
<organism evidence="3 4">
    <name type="scientific">Clarias magur</name>
    <name type="common">Asian catfish</name>
    <name type="synonym">Macropteronotus magur</name>
    <dbReference type="NCBI Taxonomy" id="1594786"/>
    <lineage>
        <taxon>Eukaryota</taxon>
        <taxon>Metazoa</taxon>
        <taxon>Chordata</taxon>
        <taxon>Craniata</taxon>
        <taxon>Vertebrata</taxon>
        <taxon>Euteleostomi</taxon>
        <taxon>Actinopterygii</taxon>
        <taxon>Neopterygii</taxon>
        <taxon>Teleostei</taxon>
        <taxon>Ostariophysi</taxon>
        <taxon>Siluriformes</taxon>
        <taxon>Clariidae</taxon>
        <taxon>Clarias</taxon>
    </lineage>
</organism>
<name>A0A8J4X4I9_CLAMG</name>
<sequence>IVTEPHQKDLCRTMKLLNKEQLKKAEEALRHYFPYSQQAYGYVYVMNRKQADPLDVLVDQWPDFSVLLIRPQRHEKADLFKLISIYTKDEMALKNVLTRTDALDWKQYLRISVDQRFEEVINAVAVSRGLPMNKMYVCRVMKLQDPSNLTTK</sequence>
<dbReference type="PANTHER" id="PTHR15298:SF15">
    <property type="entry name" value="GLYCINE N-ACYLTRANSFERASE-LIKE PROTEIN"/>
    <property type="match status" value="1"/>
</dbReference>
<feature type="non-terminal residue" evidence="3">
    <location>
        <position position="152"/>
    </location>
</feature>
<keyword evidence="1" id="KW-0012">Acyltransferase</keyword>
<keyword evidence="4" id="KW-1185">Reference proteome</keyword>
<reference evidence="3" key="1">
    <citation type="submission" date="2020-07" db="EMBL/GenBank/DDBJ databases">
        <title>Clarias magur genome sequencing, assembly and annotation.</title>
        <authorList>
            <person name="Kushwaha B."/>
            <person name="Kumar R."/>
            <person name="Das P."/>
            <person name="Joshi C.G."/>
            <person name="Kumar D."/>
            <person name="Nagpure N.S."/>
            <person name="Pandey M."/>
            <person name="Agarwal S."/>
            <person name="Srivastava S."/>
            <person name="Singh M."/>
            <person name="Sahoo L."/>
            <person name="Jayasankar P."/>
            <person name="Meher P.K."/>
            <person name="Koringa P.G."/>
            <person name="Iquebal M.A."/>
            <person name="Das S.P."/>
            <person name="Bit A."/>
            <person name="Patnaik S."/>
            <person name="Patel N."/>
            <person name="Shah T.M."/>
            <person name="Hinsu A."/>
            <person name="Jena J.K."/>
        </authorList>
    </citation>
    <scope>NUCLEOTIDE SEQUENCE</scope>
    <source>
        <strain evidence="3">CIFAMagur01</strain>
        <tissue evidence="3">Testis</tissue>
    </source>
</reference>
<dbReference type="GO" id="GO:0005739">
    <property type="term" value="C:mitochondrion"/>
    <property type="evidence" value="ECO:0007669"/>
    <property type="project" value="InterPro"/>
</dbReference>
<dbReference type="Proteomes" id="UP000727407">
    <property type="component" value="Unassembled WGS sequence"/>
</dbReference>